<reference evidence="4 5" key="1">
    <citation type="submission" date="2017-10" db="EMBL/GenBank/DDBJ databases">
        <title>Bacillus sp. nov., a halophilic bacterium isolated from a Yangshapao Lake.</title>
        <authorList>
            <person name="Wang H."/>
        </authorList>
    </citation>
    <scope>NUCLEOTIDE SEQUENCE [LARGE SCALE GENOMIC DNA]</scope>
    <source>
        <strain evidence="4 5">YSP-3</strain>
    </source>
</reference>
<organism evidence="4 5">
    <name type="scientific">Alteribacter lacisalsi</name>
    <dbReference type="NCBI Taxonomy" id="2045244"/>
    <lineage>
        <taxon>Bacteria</taxon>
        <taxon>Bacillati</taxon>
        <taxon>Bacillota</taxon>
        <taxon>Bacilli</taxon>
        <taxon>Bacillales</taxon>
        <taxon>Bacillaceae</taxon>
        <taxon>Alteribacter</taxon>
    </lineage>
</organism>
<sequence>MTFIPKTGSFEGMKSLNKTAILNLVRLQGPISRAQIAKITKLTPPTVGTIVSEFLEEGILREEADLGKSKGGRKPIMLSINASRFYVIGVYGAAEVVRTVIATLDGKVKHEVNQPLTTLPSKDEFLQIITKNIHQVLSLEKAPAESVVGIGVAMHGLVDTEKGISVFAPHLNLENIPLKEVLEHEFTVPVFVENDVRALTLAESWYGQGQAVSNFICISVGLGVGSGMVLNNKIFRGPYHAAGEIGHTTVDVSGPRCHCGNHGCLEAYASEHAILYRIKKGIRMGRSTILTEWLRGDENSLTIEMVFKAAAEGDPHAVETLEDSGRYLGIAIANVINILTPSRIILEGRIFEAGDLILSPLRQMVEKGSLRHTMEKTKISTSSLGKDGMLTGAFTLVLRNIFIPEEV</sequence>
<dbReference type="PANTHER" id="PTHR18964">
    <property type="entry name" value="ROK (REPRESSOR, ORF, KINASE) FAMILY"/>
    <property type="match status" value="1"/>
</dbReference>
<dbReference type="InterPro" id="IPR036390">
    <property type="entry name" value="WH_DNA-bd_sf"/>
</dbReference>
<gene>
    <name evidence="4" type="ORF">CR205_02690</name>
</gene>
<dbReference type="InterPro" id="IPR049874">
    <property type="entry name" value="ROK_cs"/>
</dbReference>
<accession>A0A2W0H9B2</accession>
<comment type="caution">
    <text evidence="4">The sequence shown here is derived from an EMBL/GenBank/DDBJ whole genome shotgun (WGS) entry which is preliminary data.</text>
</comment>
<evidence type="ECO:0000313" key="4">
    <source>
        <dbReference type="EMBL" id="PYZ97521.1"/>
    </source>
</evidence>
<dbReference type="GO" id="GO:0042732">
    <property type="term" value="P:D-xylose metabolic process"/>
    <property type="evidence" value="ECO:0007669"/>
    <property type="project" value="UniProtKB-KW"/>
</dbReference>
<dbReference type="Gene3D" id="1.10.10.10">
    <property type="entry name" value="Winged helix-like DNA-binding domain superfamily/Winged helix DNA-binding domain"/>
    <property type="match status" value="1"/>
</dbReference>
<dbReference type="PROSITE" id="PS01125">
    <property type="entry name" value="ROK"/>
    <property type="match status" value="1"/>
</dbReference>
<dbReference type="CDD" id="cd24076">
    <property type="entry name" value="ASKHA_ATPase_ROK_BsXylR-like"/>
    <property type="match status" value="1"/>
</dbReference>
<evidence type="ECO:0000313" key="5">
    <source>
        <dbReference type="Proteomes" id="UP000248066"/>
    </source>
</evidence>
<dbReference type="GO" id="GO:0016301">
    <property type="term" value="F:kinase activity"/>
    <property type="evidence" value="ECO:0007669"/>
    <property type="project" value="UniProtKB-KW"/>
</dbReference>
<name>A0A2W0H9B2_9BACI</name>
<dbReference type="Pfam" id="PF00480">
    <property type="entry name" value="ROK"/>
    <property type="match status" value="1"/>
</dbReference>
<keyword evidence="3" id="KW-0859">Xylose metabolism</keyword>
<evidence type="ECO:0000256" key="2">
    <source>
        <dbReference type="ARBA" id="ARBA00006479"/>
    </source>
</evidence>
<dbReference type="Proteomes" id="UP000248066">
    <property type="component" value="Unassembled WGS sequence"/>
</dbReference>
<keyword evidence="5" id="KW-1185">Reference proteome</keyword>
<comment type="similarity">
    <text evidence="2">Belongs to the ROK (NagC/XylR) family.</text>
</comment>
<dbReference type="SUPFAM" id="SSF46785">
    <property type="entry name" value="Winged helix' DNA-binding domain"/>
    <property type="match status" value="1"/>
</dbReference>
<protein>
    <submittedName>
        <fullName evidence="4">Sugar kinase</fullName>
    </submittedName>
</protein>
<dbReference type="InterPro" id="IPR036388">
    <property type="entry name" value="WH-like_DNA-bd_sf"/>
</dbReference>
<dbReference type="InterPro" id="IPR043129">
    <property type="entry name" value="ATPase_NBD"/>
</dbReference>
<dbReference type="PANTHER" id="PTHR18964:SF149">
    <property type="entry name" value="BIFUNCTIONAL UDP-N-ACETYLGLUCOSAMINE 2-EPIMERASE_N-ACETYLMANNOSAMINE KINASE"/>
    <property type="match status" value="1"/>
</dbReference>
<dbReference type="Gene3D" id="3.30.420.40">
    <property type="match status" value="2"/>
</dbReference>
<evidence type="ECO:0000256" key="3">
    <source>
        <dbReference type="ARBA" id="ARBA00022629"/>
    </source>
</evidence>
<dbReference type="SUPFAM" id="SSF53067">
    <property type="entry name" value="Actin-like ATPase domain"/>
    <property type="match status" value="1"/>
</dbReference>
<dbReference type="Pfam" id="PF13412">
    <property type="entry name" value="HTH_24"/>
    <property type="match status" value="1"/>
</dbReference>
<keyword evidence="4" id="KW-0808">Transferase</keyword>
<proteinExistence type="inferred from homology"/>
<keyword evidence="4" id="KW-0418">Kinase</keyword>
<evidence type="ECO:0000256" key="1">
    <source>
        <dbReference type="ARBA" id="ARBA00002486"/>
    </source>
</evidence>
<dbReference type="AlphaFoldDB" id="A0A2W0H9B2"/>
<dbReference type="EMBL" id="PDOF01000001">
    <property type="protein sequence ID" value="PYZ97521.1"/>
    <property type="molecule type" value="Genomic_DNA"/>
</dbReference>
<dbReference type="InterPro" id="IPR000600">
    <property type="entry name" value="ROK"/>
</dbReference>
<comment type="function">
    <text evidence="1">Transcriptional repressor of xylose-utilizing enzymes.</text>
</comment>
<dbReference type="OrthoDB" id="9796533at2"/>
<keyword evidence="3" id="KW-0119">Carbohydrate metabolism</keyword>
<dbReference type="RefSeq" id="WP_110516682.1">
    <property type="nucleotide sequence ID" value="NZ_PDOF01000001.1"/>
</dbReference>